<accession>A0AAD5YTV0</accession>
<evidence type="ECO:0000256" key="1">
    <source>
        <dbReference type="SAM" id="MobiDB-lite"/>
    </source>
</evidence>
<evidence type="ECO:0000313" key="3">
    <source>
        <dbReference type="Proteomes" id="UP001213000"/>
    </source>
</evidence>
<reference evidence="2" key="1">
    <citation type="submission" date="2022-07" db="EMBL/GenBank/DDBJ databases">
        <title>Genome Sequence of Leucocoprinus birnbaumii.</title>
        <authorList>
            <person name="Buettner E."/>
        </authorList>
    </citation>
    <scope>NUCLEOTIDE SEQUENCE</scope>
    <source>
        <strain evidence="2">VT141</strain>
    </source>
</reference>
<dbReference type="AlphaFoldDB" id="A0AAD5YTV0"/>
<protein>
    <submittedName>
        <fullName evidence="2">Uncharacterized protein</fullName>
    </submittedName>
</protein>
<name>A0AAD5YTV0_9AGAR</name>
<dbReference type="Proteomes" id="UP001213000">
    <property type="component" value="Unassembled WGS sequence"/>
</dbReference>
<gene>
    <name evidence="2" type="ORF">NP233_g6238</name>
</gene>
<proteinExistence type="predicted"/>
<sequence length="879" mass="100200">MANIFNNYPTVTHSPPQFTARCNSLWHAKQYDEYMRCALTGVYEDEDGDLRQVFVDLDQHYLLDEQEVTIRHDLDSVIGISRHILVDGPLLVWSVPRTGHELTTSIYLQYAGLNGNDGVPYHRIPNFELGTFGPRHSLRVFFPKLWGTEHTRPYLTTEKEREFWYSNGFRKAICTLATQAIASEFPATLETEAARAKKKNGQMAWGTKMVDEQYVPLLADQIRYEITADDALSPEDVEWASEFFFMHTIRGVKQAYVHDLDGADAERTLQRLFQDGSLTFDADQRGEWWVDVGVEVTSDEGLCLQWTTGGHQRLVEMALGVEERIAERVTRMSCAKYYRDTSGHLPGLSGFRLEPGSRASGPHRAIYLQAYTTDKAVVYNPDGTHHAKFVTGTEALGPTQPPLSMQGLYKIYEQARTLNPAKARLEIRVPLEHASGALVDIVERDIRDSLCAFETADWWSLRLVRLCACGQVLTLQGKGMSQHRFMPEALLLTAACIWLVNSLHARPEDGPASRQLMRAILPLTEVERDRPSIIETAAYNPNRRAEWVYEDEESGADEPVPLLPYHPYGYYFLRRIRLEEKGIPRLLAGGNGLSSPSYKYFFDGNVLSEIIRKFSRSGVVEKGDVAVERSTTNKRPTAKYSSRTGRPEPALFTLSSRQITLNPMSHDDGSDLEDRTTPTPAENVDDIDAFVSHLWRQMVSDIKSKSPNPRGQTLPSYLRLDNVERQSADEQPFKNLRLGDLFHAVWYKNAMKDEWERSFNWILPPLGYKMSSSCQNYRDCEYHKLWLRVLEANSNNREAVSAIRKEFWGRIRQWEWIPDAQADRLWKTSTTGSRKKGYSRFPEVESDSAAPHIYLHSTAIPEFDEDALMGNNTGHVDAH</sequence>
<dbReference type="EMBL" id="JANIEX010000399">
    <property type="protein sequence ID" value="KAJ3567638.1"/>
    <property type="molecule type" value="Genomic_DNA"/>
</dbReference>
<feature type="region of interest" description="Disordered" evidence="1">
    <location>
        <begin position="661"/>
        <end position="683"/>
    </location>
</feature>
<evidence type="ECO:0000313" key="2">
    <source>
        <dbReference type="EMBL" id="KAJ3567638.1"/>
    </source>
</evidence>
<feature type="compositionally biased region" description="Basic and acidic residues" evidence="1">
    <location>
        <begin position="665"/>
        <end position="676"/>
    </location>
</feature>
<organism evidence="2 3">
    <name type="scientific">Leucocoprinus birnbaumii</name>
    <dbReference type="NCBI Taxonomy" id="56174"/>
    <lineage>
        <taxon>Eukaryota</taxon>
        <taxon>Fungi</taxon>
        <taxon>Dikarya</taxon>
        <taxon>Basidiomycota</taxon>
        <taxon>Agaricomycotina</taxon>
        <taxon>Agaricomycetes</taxon>
        <taxon>Agaricomycetidae</taxon>
        <taxon>Agaricales</taxon>
        <taxon>Agaricineae</taxon>
        <taxon>Agaricaceae</taxon>
        <taxon>Leucocoprinus</taxon>
    </lineage>
</organism>
<comment type="caution">
    <text evidence="2">The sequence shown here is derived from an EMBL/GenBank/DDBJ whole genome shotgun (WGS) entry which is preliminary data.</text>
</comment>
<keyword evidence="3" id="KW-1185">Reference proteome</keyword>